<dbReference type="Proteomes" id="UP001364224">
    <property type="component" value="Unassembled WGS sequence"/>
</dbReference>
<dbReference type="EMBL" id="JAZHRV010000001">
    <property type="protein sequence ID" value="MEH2557556.1"/>
    <property type="molecule type" value="Genomic_DNA"/>
</dbReference>
<feature type="compositionally biased region" description="Polar residues" evidence="1">
    <location>
        <begin position="84"/>
        <end position="95"/>
    </location>
</feature>
<dbReference type="Pfam" id="PF03779">
    <property type="entry name" value="SPW"/>
    <property type="match status" value="1"/>
</dbReference>
<reference evidence="4 5" key="1">
    <citation type="submission" date="2024-02" db="EMBL/GenBank/DDBJ databases">
        <title>Adaptive strategies in a cosmopolitan and abundant soil bacterium.</title>
        <authorList>
            <person name="Carini P."/>
        </authorList>
    </citation>
    <scope>NUCLEOTIDE SEQUENCE [LARGE SCALE GENOMIC DNA]</scope>
    <source>
        <strain evidence="4 5">AZCC 1608</strain>
    </source>
</reference>
<gene>
    <name evidence="4" type="ORF">V1286_005085</name>
</gene>
<feature type="transmembrane region" description="Helical" evidence="2">
    <location>
        <begin position="45"/>
        <end position="64"/>
    </location>
</feature>
<protein>
    <recommendedName>
        <fullName evidence="3">SPW repeat-containing integral membrane domain-containing protein</fullName>
    </recommendedName>
</protein>
<evidence type="ECO:0000256" key="1">
    <source>
        <dbReference type="SAM" id="MobiDB-lite"/>
    </source>
</evidence>
<feature type="region of interest" description="Disordered" evidence="1">
    <location>
        <begin position="76"/>
        <end position="95"/>
    </location>
</feature>
<keyword evidence="2" id="KW-1133">Transmembrane helix</keyword>
<evidence type="ECO:0000313" key="4">
    <source>
        <dbReference type="EMBL" id="MEH2557556.1"/>
    </source>
</evidence>
<keyword evidence="5" id="KW-1185">Reference proteome</keyword>
<evidence type="ECO:0000259" key="3">
    <source>
        <dbReference type="Pfam" id="PF03779"/>
    </source>
</evidence>
<evidence type="ECO:0000313" key="5">
    <source>
        <dbReference type="Proteomes" id="UP001364224"/>
    </source>
</evidence>
<keyword evidence="2" id="KW-0812">Transmembrane</keyword>
<feature type="domain" description="SPW repeat-containing integral membrane" evidence="3">
    <location>
        <begin position="6"/>
        <end position="70"/>
    </location>
</feature>
<name>A0ABU8BHG9_9BRAD</name>
<evidence type="ECO:0000256" key="2">
    <source>
        <dbReference type="SAM" id="Phobius"/>
    </source>
</evidence>
<comment type="caution">
    <text evidence="4">The sequence shown here is derived from an EMBL/GenBank/DDBJ whole genome shotgun (WGS) entry which is preliminary data.</text>
</comment>
<feature type="transmembrane region" description="Helical" evidence="2">
    <location>
        <begin position="20"/>
        <end position="38"/>
    </location>
</feature>
<sequence>MLPDVTLWVLGFASDHVAAPNAWVSGIVIGAVATAALAKLAEWEVWINLLLGVWFLVSPAEFLGSDDSAMRPLSASADRRRAVHQTSQQRVGAQR</sequence>
<dbReference type="InterPro" id="IPR005530">
    <property type="entry name" value="SPW"/>
</dbReference>
<organism evidence="4 5">
    <name type="scientific">Bradyrhizobium algeriense</name>
    <dbReference type="NCBI Taxonomy" id="634784"/>
    <lineage>
        <taxon>Bacteria</taxon>
        <taxon>Pseudomonadati</taxon>
        <taxon>Pseudomonadota</taxon>
        <taxon>Alphaproteobacteria</taxon>
        <taxon>Hyphomicrobiales</taxon>
        <taxon>Nitrobacteraceae</taxon>
        <taxon>Bradyrhizobium</taxon>
    </lineage>
</organism>
<dbReference type="RefSeq" id="WP_334483878.1">
    <property type="nucleotide sequence ID" value="NZ_JAZHRV010000001.1"/>
</dbReference>
<accession>A0ABU8BHG9</accession>
<proteinExistence type="predicted"/>
<keyword evidence="2" id="KW-0472">Membrane</keyword>